<evidence type="ECO:0000313" key="3">
    <source>
        <dbReference type="Proteomes" id="UP000685013"/>
    </source>
</evidence>
<name>A0AAV6LY29_9ROSI</name>
<evidence type="ECO:0000256" key="1">
    <source>
        <dbReference type="SAM" id="Coils"/>
    </source>
</evidence>
<proteinExistence type="predicted"/>
<dbReference type="EMBL" id="JAGKQH010000019">
    <property type="protein sequence ID" value="KAG6572320.1"/>
    <property type="molecule type" value="Genomic_DNA"/>
</dbReference>
<keyword evidence="1" id="KW-0175">Coiled coil</keyword>
<dbReference type="AlphaFoldDB" id="A0AAV6LY29"/>
<comment type="caution">
    <text evidence="2">The sequence shown here is derived from an EMBL/GenBank/DDBJ whole genome shotgun (WGS) entry which is preliminary data.</text>
</comment>
<feature type="non-terminal residue" evidence="2">
    <location>
        <position position="1"/>
    </location>
</feature>
<feature type="coiled-coil region" evidence="1">
    <location>
        <begin position="47"/>
        <end position="74"/>
    </location>
</feature>
<organism evidence="2 3">
    <name type="scientific">Cucurbita argyrosperma subsp. sororia</name>
    <dbReference type="NCBI Taxonomy" id="37648"/>
    <lineage>
        <taxon>Eukaryota</taxon>
        <taxon>Viridiplantae</taxon>
        <taxon>Streptophyta</taxon>
        <taxon>Embryophyta</taxon>
        <taxon>Tracheophyta</taxon>
        <taxon>Spermatophyta</taxon>
        <taxon>Magnoliopsida</taxon>
        <taxon>eudicotyledons</taxon>
        <taxon>Gunneridae</taxon>
        <taxon>Pentapetalae</taxon>
        <taxon>rosids</taxon>
        <taxon>fabids</taxon>
        <taxon>Cucurbitales</taxon>
        <taxon>Cucurbitaceae</taxon>
        <taxon>Cucurbiteae</taxon>
        <taxon>Cucurbita</taxon>
    </lineage>
</organism>
<accession>A0AAV6LY29</accession>
<reference evidence="2 3" key="1">
    <citation type="journal article" date="2021" name="Hortic Res">
        <title>The domestication of Cucurbita argyrosperma as revealed by the genome of its wild relative.</title>
        <authorList>
            <person name="Barrera-Redondo J."/>
            <person name="Sanchez-de la Vega G."/>
            <person name="Aguirre-Liguori J.A."/>
            <person name="Castellanos-Morales G."/>
            <person name="Gutierrez-Guerrero Y.T."/>
            <person name="Aguirre-Dugua X."/>
            <person name="Aguirre-Planter E."/>
            <person name="Tenaillon M.I."/>
            <person name="Lira-Saade R."/>
            <person name="Eguiarte L.E."/>
        </authorList>
    </citation>
    <scope>NUCLEOTIDE SEQUENCE [LARGE SCALE GENOMIC DNA]</scope>
    <source>
        <strain evidence="2">JBR-2021</strain>
    </source>
</reference>
<gene>
    <name evidence="2" type="ORF">SDJN03_29048</name>
</gene>
<evidence type="ECO:0000313" key="2">
    <source>
        <dbReference type="EMBL" id="KAG6572320.1"/>
    </source>
</evidence>
<protein>
    <submittedName>
        <fullName evidence="2">Uncharacterized protein</fullName>
    </submittedName>
</protein>
<keyword evidence="3" id="KW-1185">Reference proteome</keyword>
<dbReference type="Proteomes" id="UP000685013">
    <property type="component" value="Chromosome 19"/>
</dbReference>
<sequence length="75" mass="8732">MSLPLRFGFRILSSHLPLELREQDDELLCQKAVGLVIEAGWIFASARNTGKKEFDQLKRKMAKSKREFGLLERKR</sequence>